<evidence type="ECO:0000313" key="4">
    <source>
        <dbReference type="EMBL" id="RZO27223.1"/>
    </source>
</evidence>
<name>A0A520N1B4_9GAMM</name>
<dbReference type="GO" id="GO:0016491">
    <property type="term" value="F:oxidoreductase activity"/>
    <property type="evidence" value="ECO:0007669"/>
    <property type="project" value="UniProtKB-KW"/>
</dbReference>
<dbReference type="InterPro" id="IPR036291">
    <property type="entry name" value="NAD(P)-bd_dom_sf"/>
</dbReference>
<dbReference type="InterPro" id="IPR020904">
    <property type="entry name" value="Sc_DH/Rdtase_CS"/>
</dbReference>
<dbReference type="GO" id="GO:0032787">
    <property type="term" value="P:monocarboxylic acid metabolic process"/>
    <property type="evidence" value="ECO:0007669"/>
    <property type="project" value="UniProtKB-ARBA"/>
</dbReference>
<dbReference type="Pfam" id="PF13561">
    <property type="entry name" value="adh_short_C2"/>
    <property type="match status" value="1"/>
</dbReference>
<evidence type="ECO:0000256" key="2">
    <source>
        <dbReference type="ARBA" id="ARBA00023002"/>
    </source>
</evidence>
<comment type="similarity">
    <text evidence="1">Belongs to the short-chain dehydrogenases/reductases (SDR) family.</text>
</comment>
<dbReference type="PANTHER" id="PTHR42879">
    <property type="entry name" value="3-OXOACYL-(ACYL-CARRIER-PROTEIN) REDUCTASE"/>
    <property type="match status" value="1"/>
</dbReference>
<gene>
    <name evidence="4" type="ORF">EVA92_00320</name>
</gene>
<dbReference type="EMBL" id="SHBE01000001">
    <property type="protein sequence ID" value="RZO27223.1"/>
    <property type="molecule type" value="Genomic_DNA"/>
</dbReference>
<dbReference type="PRINTS" id="PR00081">
    <property type="entry name" value="GDHRDH"/>
</dbReference>
<dbReference type="InterPro" id="IPR002347">
    <property type="entry name" value="SDR_fam"/>
</dbReference>
<dbReference type="PROSITE" id="PS00061">
    <property type="entry name" value="ADH_SHORT"/>
    <property type="match status" value="1"/>
</dbReference>
<dbReference type="CDD" id="cd05333">
    <property type="entry name" value="BKR_SDR_c"/>
    <property type="match status" value="1"/>
</dbReference>
<dbReference type="PRINTS" id="PR00080">
    <property type="entry name" value="SDRFAMILY"/>
</dbReference>
<dbReference type="PANTHER" id="PTHR42879:SF2">
    <property type="entry name" value="3-OXOACYL-[ACYL-CARRIER-PROTEIN] REDUCTASE FABG"/>
    <property type="match status" value="1"/>
</dbReference>
<dbReference type="Gene3D" id="3.40.50.720">
    <property type="entry name" value="NAD(P)-binding Rossmann-like Domain"/>
    <property type="match status" value="1"/>
</dbReference>
<dbReference type="FunFam" id="3.40.50.720:FF:000173">
    <property type="entry name" value="3-oxoacyl-[acyl-carrier protein] reductase"/>
    <property type="match status" value="1"/>
</dbReference>
<dbReference type="NCBIfam" id="NF009466">
    <property type="entry name" value="PRK12826.1-2"/>
    <property type="match status" value="1"/>
</dbReference>
<keyword evidence="2" id="KW-0560">Oxidoreductase</keyword>
<comment type="caution">
    <text evidence="4">The sequence shown here is derived from an EMBL/GenBank/DDBJ whole genome shotgun (WGS) entry which is preliminary data.</text>
</comment>
<accession>A0A520N1B4</accession>
<organism evidence="4 5">
    <name type="scientific">SAR86 cluster bacterium</name>
    <dbReference type="NCBI Taxonomy" id="2030880"/>
    <lineage>
        <taxon>Bacteria</taxon>
        <taxon>Pseudomonadati</taxon>
        <taxon>Pseudomonadota</taxon>
        <taxon>Gammaproteobacteria</taxon>
        <taxon>SAR86 cluster</taxon>
    </lineage>
</organism>
<evidence type="ECO:0000256" key="1">
    <source>
        <dbReference type="ARBA" id="ARBA00006484"/>
    </source>
</evidence>
<reference evidence="4 5" key="1">
    <citation type="submission" date="2019-02" db="EMBL/GenBank/DDBJ databases">
        <title>Prokaryotic population dynamics and viral predation in marine succession experiment using metagenomics: the confinement effect.</title>
        <authorList>
            <person name="Haro-Moreno J.M."/>
            <person name="Rodriguez-Valera F."/>
            <person name="Lopez-Perez M."/>
        </authorList>
    </citation>
    <scope>NUCLEOTIDE SEQUENCE [LARGE SCALE GENOMIC DNA]</scope>
    <source>
        <strain evidence="4">MED-G159</strain>
    </source>
</reference>
<feature type="domain" description="Ketoreductase" evidence="3">
    <location>
        <begin position="6"/>
        <end position="177"/>
    </location>
</feature>
<dbReference type="InterPro" id="IPR050259">
    <property type="entry name" value="SDR"/>
</dbReference>
<dbReference type="AlphaFoldDB" id="A0A520N1B4"/>
<protein>
    <submittedName>
        <fullName evidence="4">Beta-ketoacyl-ACP reductase</fullName>
    </submittedName>
</protein>
<dbReference type="SUPFAM" id="SSF51735">
    <property type="entry name" value="NAD(P)-binding Rossmann-fold domains"/>
    <property type="match status" value="1"/>
</dbReference>
<evidence type="ECO:0000259" key="3">
    <source>
        <dbReference type="SMART" id="SM00822"/>
    </source>
</evidence>
<sequence length="236" mass="25935">MSMETKTALITGGSRGIGRELVSIFLESGYRVIATCRDKTKSKFIENKNLIVENLDISSKDSVEEIQNLVEEIGIDILINNAGITNDKLFLKMSESEWNDVINTNLTGVFRVTKLVMKHMLKKKWGRIINISSISGAMGNPGQTNYSASKAGVDGFTRSLAKELGSRNITVNSVSPGFIETNMTENIVNEEIIKKIPLQRLGKPSDISPLVLFLASDESNYITGQTLVVDGGLFMK</sequence>
<dbReference type="SMART" id="SM00822">
    <property type="entry name" value="PKS_KR"/>
    <property type="match status" value="1"/>
</dbReference>
<proteinExistence type="inferred from homology"/>
<evidence type="ECO:0000313" key="5">
    <source>
        <dbReference type="Proteomes" id="UP000315825"/>
    </source>
</evidence>
<dbReference type="InterPro" id="IPR057326">
    <property type="entry name" value="KR_dom"/>
</dbReference>
<dbReference type="Proteomes" id="UP000315825">
    <property type="component" value="Unassembled WGS sequence"/>
</dbReference>